<dbReference type="GO" id="GO:0004523">
    <property type="term" value="F:RNA-DNA hybrid ribonuclease activity"/>
    <property type="evidence" value="ECO:0007669"/>
    <property type="project" value="InterPro"/>
</dbReference>
<dbReference type="InterPro" id="IPR000477">
    <property type="entry name" value="RT_dom"/>
</dbReference>
<feature type="domain" description="Reverse transcriptase" evidence="1">
    <location>
        <begin position="516"/>
        <end position="798"/>
    </location>
</feature>
<accession>A0A7J8XMK6</accession>
<dbReference type="InterPro" id="IPR005135">
    <property type="entry name" value="Endo/exonuclease/phosphatase"/>
</dbReference>
<evidence type="ECO:0000259" key="1">
    <source>
        <dbReference type="PROSITE" id="PS50878"/>
    </source>
</evidence>
<dbReference type="InterPro" id="IPR002156">
    <property type="entry name" value="RNaseH_domain"/>
</dbReference>
<dbReference type="Pfam" id="PF13966">
    <property type="entry name" value="zf-RVT"/>
    <property type="match status" value="1"/>
</dbReference>
<dbReference type="CDD" id="cd01650">
    <property type="entry name" value="RT_nLTR_like"/>
    <property type="match status" value="1"/>
</dbReference>
<dbReference type="Pfam" id="PF13456">
    <property type="entry name" value="RVT_3"/>
    <property type="match status" value="1"/>
</dbReference>
<gene>
    <name evidence="2" type="ORF">Goari_006286</name>
</gene>
<dbReference type="SUPFAM" id="SSF56672">
    <property type="entry name" value="DNA/RNA polymerases"/>
    <property type="match status" value="1"/>
</dbReference>
<dbReference type="Pfam" id="PF00078">
    <property type="entry name" value="RVT_1"/>
    <property type="match status" value="1"/>
</dbReference>
<feature type="non-terminal residue" evidence="2">
    <location>
        <position position="1355"/>
    </location>
</feature>
<dbReference type="EMBL" id="JABFAA010000008">
    <property type="protein sequence ID" value="MBA0688503.1"/>
    <property type="molecule type" value="Genomic_DNA"/>
</dbReference>
<feature type="non-terminal residue" evidence="2">
    <location>
        <position position="1"/>
    </location>
</feature>
<evidence type="ECO:0000313" key="2">
    <source>
        <dbReference type="EMBL" id="MBA0688503.1"/>
    </source>
</evidence>
<name>A0A7J8XMK6_GOSAI</name>
<dbReference type="SUPFAM" id="SSF56219">
    <property type="entry name" value="DNase I-like"/>
    <property type="match status" value="1"/>
</dbReference>
<organism evidence="2 3">
    <name type="scientific">Gossypium aridum</name>
    <name type="common">American cotton</name>
    <name type="synonym">Erioxylum aridum</name>
    <dbReference type="NCBI Taxonomy" id="34290"/>
    <lineage>
        <taxon>Eukaryota</taxon>
        <taxon>Viridiplantae</taxon>
        <taxon>Streptophyta</taxon>
        <taxon>Embryophyta</taxon>
        <taxon>Tracheophyta</taxon>
        <taxon>Spermatophyta</taxon>
        <taxon>Magnoliopsida</taxon>
        <taxon>eudicotyledons</taxon>
        <taxon>Gunneridae</taxon>
        <taxon>Pentapetalae</taxon>
        <taxon>rosids</taxon>
        <taxon>malvids</taxon>
        <taxon>Malvales</taxon>
        <taxon>Malvaceae</taxon>
        <taxon>Malvoideae</taxon>
        <taxon>Gossypium</taxon>
    </lineage>
</organism>
<proteinExistence type="predicted"/>
<dbReference type="PANTHER" id="PTHR31635:SF196">
    <property type="entry name" value="REVERSE TRANSCRIPTASE DOMAIN-CONTAINING PROTEIN-RELATED"/>
    <property type="match status" value="1"/>
</dbReference>
<keyword evidence="3" id="KW-1185">Reference proteome</keyword>
<dbReference type="InterPro" id="IPR043502">
    <property type="entry name" value="DNA/RNA_pol_sf"/>
</dbReference>
<dbReference type="PROSITE" id="PS50878">
    <property type="entry name" value="RT_POL"/>
    <property type="match status" value="1"/>
</dbReference>
<dbReference type="Proteomes" id="UP000593577">
    <property type="component" value="Unassembled WGS sequence"/>
</dbReference>
<dbReference type="Pfam" id="PF03372">
    <property type="entry name" value="Exo_endo_phos"/>
    <property type="match status" value="1"/>
</dbReference>
<dbReference type="InterPro" id="IPR044730">
    <property type="entry name" value="RNase_H-like_dom_plant"/>
</dbReference>
<dbReference type="InterPro" id="IPR036691">
    <property type="entry name" value="Endo/exonu/phosph_ase_sf"/>
</dbReference>
<dbReference type="GO" id="GO:0003676">
    <property type="term" value="F:nucleic acid binding"/>
    <property type="evidence" value="ECO:0007669"/>
    <property type="project" value="InterPro"/>
</dbReference>
<reference evidence="2 3" key="1">
    <citation type="journal article" date="2019" name="Genome Biol. Evol.">
        <title>Insights into the evolution of the New World diploid cottons (Gossypium, subgenus Houzingenia) based on genome sequencing.</title>
        <authorList>
            <person name="Grover C.E."/>
            <person name="Arick M.A. 2nd"/>
            <person name="Thrash A."/>
            <person name="Conover J.L."/>
            <person name="Sanders W.S."/>
            <person name="Peterson D.G."/>
            <person name="Frelichowski J.E."/>
            <person name="Scheffler J.A."/>
            <person name="Scheffler B.E."/>
            <person name="Wendel J.F."/>
        </authorList>
    </citation>
    <scope>NUCLEOTIDE SEQUENCE [LARGE SCALE GENOMIC DNA]</scope>
    <source>
        <strain evidence="2">185</strain>
        <tissue evidence="2">Leaf</tissue>
    </source>
</reference>
<evidence type="ECO:0000313" key="3">
    <source>
        <dbReference type="Proteomes" id="UP000593577"/>
    </source>
</evidence>
<protein>
    <recommendedName>
        <fullName evidence="1">Reverse transcriptase domain-containing protein</fullName>
    </recommendedName>
</protein>
<dbReference type="CDD" id="cd06222">
    <property type="entry name" value="RNase_H_like"/>
    <property type="match status" value="1"/>
</dbReference>
<sequence>GVLGAGVGWQLVGRVSFLCWAASGFSPFFSSCISCFAKTGVFVSEWFPGGNPAKIRELKQLLAANNPDIIFLSETKMSASDFRRVQSKCRVQNGIAVNSEGRSGGLALMWRDGLDVSLQNYSKHHIDSMVKLGNNKTIRVTGFYGHANPSLRRSSWDILRRVGESVGEEWVVGGDFNAILNDTEKEGGRRGVRAQMNEFKEVMDEMALVDIKPDSGWFTWVNNRNEGRLIKERLDRFLTSVAVAENFPFIASKVVRQTQSDHDAIILDLWGRKPIEYPKDKRLCFRFDVCWVGDVEAKKVIERAWNREGTNYKEKMDGVRSSLGPWQCKKYGKMKSEVRKLEKQIELIIDSASREESAKTLKEARRRLNFLYAREESYWAQRSRSRWLREGDRNTKYFHAKATGRLKKNNIVKIKDAAGNWVTNSNDICKVAKDYFVSLFRSNGQNANIQEMGYIKECVTRETNERLNMIYTEEEVIQAIKQMDPNKAPGIDGLSGNFFKHHWEIVGKDTIRFCLDVLNGKKDISSINDTMIILIPKIRDPCELTNYRPISLCRFVYKIISKVYANRLKVVLPNCISQNQSAFVPGRMIHDNILIAHELLHYLQSSKNGPNKGLVVKLDMSKAYDRVEWKFIETVMKKMGFEGKWIAKIMECVRSVKYTVKCNNVLSEIFIPERGLRQGDPLSPYLFLFCMEAFSRMLIHAQENKLLRGIRASRNGPRINHLFFADDALLFVRNKKGDVESLVNMLNIFSYNSGQEINFEKSMVLFSPNTSRDQRTILGGLLGMSVVENLNNYLGLPIPIGKKKSAAFNEITNKISCRINSWTKRLLSFGGKEVFIKAVLQSIPTYAMSIFLAPKGIIEDIQAKLSRAWWAGKEKGRYWTMIPWKTLYSLCFKVLSSKYFPDGNIFNAKKVDKASFTWASIAKTAEMLKEGFGWQVGNGEKINIWADNWGMEGLNGEVIKRTALNQNEKRVNDLWLADSRRWDANKVKQVYGCDWGDKICNIPIGDEGQVDRMIWFHNPHGCFTSKSAYSWLLLKEIGYGPHRFFWKAIWKLDTLPKIRIFTWRVGHEILPTNYKIATIRQGFDKGCPRCGAEAETLLHALKDCPTSRAVLSIGGWSRSFISKRYDRCIDWLEEMMRVLDKRAMADLMTILWNCWNNRNNHIFRGKEEEAQQIWERASNLNKEFRICNMVNEPLLSNNIAEKKWKRPPKGFIKINFDATVSENRIGYGTIIRDEEGFVLGGGGGFKELRLSVEEAECMAFEESINVARSLNLKEHVLFETDHVGLVNKFNNLAHDVTTIGARIKTCSAAFCFFKSANLIWTERACNTVAHLICKKMCSEGKNFLFDMDYPPEIHN</sequence>
<dbReference type="Gene3D" id="3.60.10.10">
    <property type="entry name" value="Endonuclease/exonuclease/phosphatase"/>
    <property type="match status" value="1"/>
</dbReference>
<dbReference type="PANTHER" id="PTHR31635">
    <property type="entry name" value="REVERSE TRANSCRIPTASE DOMAIN-CONTAINING PROTEIN-RELATED"/>
    <property type="match status" value="1"/>
</dbReference>
<dbReference type="InterPro" id="IPR026960">
    <property type="entry name" value="RVT-Znf"/>
</dbReference>
<comment type="caution">
    <text evidence="2">The sequence shown here is derived from an EMBL/GenBank/DDBJ whole genome shotgun (WGS) entry which is preliminary data.</text>
</comment>